<dbReference type="Gene3D" id="2.60.210.10">
    <property type="entry name" value="Apoptosis, Tumor Necrosis Factor Receptor Associated Protein 2, Chain A"/>
    <property type="match status" value="1"/>
</dbReference>
<keyword evidence="2" id="KW-0053">Apoptosis</keyword>
<dbReference type="PROSITE" id="PS50144">
    <property type="entry name" value="MATH"/>
    <property type="match status" value="1"/>
</dbReference>
<dbReference type="FunFam" id="2.60.210.10:FF:000001">
    <property type="entry name" value="TNF receptor-associated factor"/>
    <property type="match status" value="1"/>
</dbReference>
<dbReference type="OMA" id="TEKCADY"/>
<reference evidence="6 8" key="2">
    <citation type="journal article" date="2013" name="Nature">
        <title>Insights into bilaterian evolution from three spiralian genomes.</title>
        <authorList>
            <person name="Simakov O."/>
            <person name="Marletaz F."/>
            <person name="Cho S.J."/>
            <person name="Edsinger-Gonzales E."/>
            <person name="Havlak P."/>
            <person name="Hellsten U."/>
            <person name="Kuo D.H."/>
            <person name="Larsson T."/>
            <person name="Lv J."/>
            <person name="Arendt D."/>
            <person name="Savage R."/>
            <person name="Osoegawa K."/>
            <person name="de Jong P."/>
            <person name="Grimwood J."/>
            <person name="Chapman J.A."/>
            <person name="Shapiro H."/>
            <person name="Aerts A."/>
            <person name="Otillar R.P."/>
            <person name="Terry A.Y."/>
            <person name="Boore J.L."/>
            <person name="Grigoriev I.V."/>
            <person name="Lindberg D.R."/>
            <person name="Seaver E.C."/>
            <person name="Weisblat D.A."/>
            <person name="Putnam N.H."/>
            <person name="Rokhsar D.S."/>
        </authorList>
    </citation>
    <scope>NUCLEOTIDE SEQUENCE</scope>
</reference>
<dbReference type="InterPro" id="IPR008974">
    <property type="entry name" value="TRAF-like"/>
</dbReference>
<dbReference type="Proteomes" id="UP000015101">
    <property type="component" value="Unassembled WGS sequence"/>
</dbReference>
<evidence type="ECO:0000256" key="1">
    <source>
        <dbReference type="ARBA" id="ARBA00022499"/>
    </source>
</evidence>
<evidence type="ECO:0000259" key="5">
    <source>
        <dbReference type="PROSITE" id="PS50144"/>
    </source>
</evidence>
<protein>
    <recommendedName>
        <fullName evidence="5">MATH domain-containing protein</fullName>
    </recommendedName>
</protein>
<evidence type="ECO:0000256" key="3">
    <source>
        <dbReference type="ARBA" id="ARBA00022843"/>
    </source>
</evidence>
<dbReference type="SUPFAM" id="SSF49599">
    <property type="entry name" value="TRAF domain-like"/>
    <property type="match status" value="1"/>
</dbReference>
<dbReference type="EnsemblMetazoa" id="HelroT75703">
    <property type="protein sequence ID" value="HelroP75703"/>
    <property type="gene ID" value="HelroG75703"/>
</dbReference>
<reference evidence="7" key="3">
    <citation type="submission" date="2015-06" db="UniProtKB">
        <authorList>
            <consortium name="EnsemblMetazoa"/>
        </authorList>
    </citation>
    <scope>IDENTIFICATION</scope>
</reference>
<dbReference type="InParanoid" id="T1G293"/>
<accession>T1G293</accession>
<dbReference type="SMART" id="SM00061">
    <property type="entry name" value="MATH"/>
    <property type="match status" value="1"/>
</dbReference>
<evidence type="ECO:0000313" key="7">
    <source>
        <dbReference type="EnsemblMetazoa" id="HelroP75703"/>
    </source>
</evidence>
<sequence>QLTAFESQLQSVQNQLTSKDTLINCLSERIDHLEKGSTDGTLIWKIGNFKDLRRQAVSEQTRSISSPLFYTDKTGYKLSVRLYLNGDSIGKGTHVSIFLVIMRGMYDALLVWPFKHQILFELLDQSGSRKHIKDSFTPDPSNSSFHRPTSDSNKATGFPMFCPAKLLDGPNDYVKDDVIFIRTAVSLEDDSNKNY</sequence>
<dbReference type="InterPro" id="IPR049342">
    <property type="entry name" value="TRAF1-6_MATH_dom"/>
</dbReference>
<dbReference type="KEGG" id="hro:HELRODRAFT_75703"/>
<keyword evidence="1" id="KW-1017">Isopeptide bond</keyword>
<name>T1G293_HELRO</name>
<dbReference type="EMBL" id="KB096183">
    <property type="protein sequence ID" value="ESO07682.1"/>
    <property type="molecule type" value="Genomic_DNA"/>
</dbReference>
<dbReference type="Pfam" id="PF21355">
    <property type="entry name" value="TRAF-mep_MATH"/>
    <property type="match status" value="1"/>
</dbReference>
<evidence type="ECO:0000256" key="2">
    <source>
        <dbReference type="ARBA" id="ARBA00022703"/>
    </source>
</evidence>
<dbReference type="InterPro" id="IPR002083">
    <property type="entry name" value="MATH/TRAF_dom"/>
</dbReference>
<keyword evidence="8" id="KW-1185">Reference proteome</keyword>
<keyword evidence="3" id="KW-0832">Ubl conjugation</keyword>
<dbReference type="STRING" id="6412.T1G293"/>
<dbReference type="RefSeq" id="XP_009014293.1">
    <property type="nucleotide sequence ID" value="XM_009016045.1"/>
</dbReference>
<keyword evidence="4" id="KW-0175">Coiled coil</keyword>
<proteinExistence type="predicted"/>
<dbReference type="EMBL" id="AMQM01003490">
    <property type="status" value="NOT_ANNOTATED_CDS"/>
    <property type="molecule type" value="Genomic_DNA"/>
</dbReference>
<dbReference type="AlphaFoldDB" id="T1G293"/>
<dbReference type="GO" id="GO:0006915">
    <property type="term" value="P:apoptotic process"/>
    <property type="evidence" value="ECO:0007669"/>
    <property type="project" value="UniProtKB-KW"/>
</dbReference>
<gene>
    <name evidence="7" type="primary">20215191</name>
    <name evidence="6" type="ORF">HELRODRAFT_75703</name>
</gene>
<dbReference type="GeneID" id="20215191"/>
<dbReference type="CTD" id="20215191"/>
<reference evidence="8" key="1">
    <citation type="submission" date="2012-12" db="EMBL/GenBank/DDBJ databases">
        <authorList>
            <person name="Hellsten U."/>
            <person name="Grimwood J."/>
            <person name="Chapman J.A."/>
            <person name="Shapiro H."/>
            <person name="Aerts A."/>
            <person name="Otillar R.P."/>
            <person name="Terry A.Y."/>
            <person name="Boore J.L."/>
            <person name="Simakov O."/>
            <person name="Marletaz F."/>
            <person name="Cho S.-J."/>
            <person name="Edsinger-Gonzales E."/>
            <person name="Havlak P."/>
            <person name="Kuo D.-H."/>
            <person name="Larsson T."/>
            <person name="Lv J."/>
            <person name="Arendt D."/>
            <person name="Savage R."/>
            <person name="Osoegawa K."/>
            <person name="de Jong P."/>
            <person name="Lindberg D.R."/>
            <person name="Seaver E.C."/>
            <person name="Weisblat D.A."/>
            <person name="Putnam N.H."/>
            <person name="Grigoriev I.V."/>
            <person name="Rokhsar D.S."/>
        </authorList>
    </citation>
    <scope>NUCLEOTIDE SEQUENCE</scope>
</reference>
<evidence type="ECO:0000256" key="4">
    <source>
        <dbReference type="ARBA" id="ARBA00023054"/>
    </source>
</evidence>
<organism evidence="7 8">
    <name type="scientific">Helobdella robusta</name>
    <name type="common">Californian leech</name>
    <dbReference type="NCBI Taxonomy" id="6412"/>
    <lineage>
        <taxon>Eukaryota</taxon>
        <taxon>Metazoa</taxon>
        <taxon>Spiralia</taxon>
        <taxon>Lophotrochozoa</taxon>
        <taxon>Annelida</taxon>
        <taxon>Clitellata</taxon>
        <taxon>Hirudinea</taxon>
        <taxon>Rhynchobdellida</taxon>
        <taxon>Glossiphoniidae</taxon>
        <taxon>Helobdella</taxon>
    </lineage>
</organism>
<dbReference type="PANTHER" id="PTHR10131">
    <property type="entry name" value="TNF RECEPTOR ASSOCIATED FACTOR"/>
    <property type="match status" value="1"/>
</dbReference>
<dbReference type="OrthoDB" id="5947827at2759"/>
<evidence type="ECO:0000313" key="8">
    <source>
        <dbReference type="Proteomes" id="UP000015101"/>
    </source>
</evidence>
<evidence type="ECO:0000313" key="6">
    <source>
        <dbReference type="EMBL" id="ESO07682.1"/>
    </source>
</evidence>
<dbReference type="HOGENOM" id="CLU_122104_0_0_1"/>
<dbReference type="PANTHER" id="PTHR10131:SF138">
    <property type="entry name" value="RE66324P"/>
    <property type="match status" value="1"/>
</dbReference>
<feature type="domain" description="MATH" evidence="5">
    <location>
        <begin position="39"/>
        <end position="185"/>
    </location>
</feature>
<dbReference type="eggNOG" id="KOG0297">
    <property type="taxonomic scope" value="Eukaryota"/>
</dbReference>